<keyword evidence="3" id="KW-1185">Reference proteome</keyword>
<dbReference type="Gene3D" id="1.40.20.10">
    <property type="entry name" value="CHAD domain"/>
    <property type="match status" value="1"/>
</dbReference>
<dbReference type="EMBL" id="JAFKCZ010000009">
    <property type="protein sequence ID" value="MBN7797667.1"/>
    <property type="molecule type" value="Genomic_DNA"/>
</dbReference>
<dbReference type="AlphaFoldDB" id="A0A939DHP2"/>
<feature type="domain" description="CHAD" evidence="1">
    <location>
        <begin position="8"/>
        <end position="267"/>
    </location>
</feature>
<dbReference type="PANTHER" id="PTHR39339">
    <property type="entry name" value="SLR1444 PROTEIN"/>
    <property type="match status" value="1"/>
</dbReference>
<evidence type="ECO:0000313" key="3">
    <source>
        <dbReference type="Proteomes" id="UP000664303"/>
    </source>
</evidence>
<dbReference type="SMART" id="SM00880">
    <property type="entry name" value="CHAD"/>
    <property type="match status" value="1"/>
</dbReference>
<comment type="caution">
    <text evidence="2">The sequence shown here is derived from an EMBL/GenBank/DDBJ whole genome shotgun (WGS) entry which is preliminary data.</text>
</comment>
<dbReference type="InterPro" id="IPR007899">
    <property type="entry name" value="CHAD_dom"/>
</dbReference>
<name>A0A939DHP2_9GAMM</name>
<organism evidence="2 3">
    <name type="scientific">Parahaliea mediterranea</name>
    <dbReference type="NCBI Taxonomy" id="651086"/>
    <lineage>
        <taxon>Bacteria</taxon>
        <taxon>Pseudomonadati</taxon>
        <taxon>Pseudomonadota</taxon>
        <taxon>Gammaproteobacteria</taxon>
        <taxon>Cellvibrionales</taxon>
        <taxon>Halieaceae</taxon>
        <taxon>Parahaliea</taxon>
    </lineage>
</organism>
<dbReference type="Proteomes" id="UP000664303">
    <property type="component" value="Unassembled WGS sequence"/>
</dbReference>
<dbReference type="PROSITE" id="PS51708">
    <property type="entry name" value="CHAD"/>
    <property type="match status" value="1"/>
</dbReference>
<evidence type="ECO:0000313" key="2">
    <source>
        <dbReference type="EMBL" id="MBN7797667.1"/>
    </source>
</evidence>
<protein>
    <submittedName>
        <fullName evidence="2">CHAD domain-containing protein</fullName>
    </submittedName>
</protein>
<dbReference type="InterPro" id="IPR038186">
    <property type="entry name" value="CHAD_dom_sf"/>
</dbReference>
<reference evidence="2" key="1">
    <citation type="submission" date="2021-02" db="EMBL/GenBank/DDBJ databases">
        <title>PHA producing bacteria isolated from coastal sediment in Guangdong, Shenzhen.</title>
        <authorList>
            <person name="Zheng W."/>
            <person name="Yu S."/>
            <person name="Huang Y."/>
        </authorList>
    </citation>
    <scope>NUCLEOTIDE SEQUENCE</scope>
    <source>
        <strain evidence="2">TN14-10</strain>
    </source>
</reference>
<dbReference type="PANTHER" id="PTHR39339:SF1">
    <property type="entry name" value="CHAD DOMAIN-CONTAINING PROTEIN"/>
    <property type="match status" value="1"/>
</dbReference>
<accession>A0A939DHP2</accession>
<dbReference type="RefSeq" id="WP_206561117.1">
    <property type="nucleotide sequence ID" value="NZ_JAFKCZ010000009.1"/>
</dbReference>
<gene>
    <name evidence="2" type="ORF">JYP50_13735</name>
</gene>
<sequence length="284" mass="32845">MAFALKPHRNAAKEVRRIARQQVDRGLGEIGDDTLSAETAVHQVRKRCKKMRALLRLVADELGDEYALENRWYRDTARLLSDIRDTQQAARTRQSLAGADAGEGVSTSAADIRAREALAQCADRLREGRERIARWPLQSRGFEILRPGLLRMYRRGKRQMKTLRRGSEPGDFHQWRKVVKYHGYHLKLLRPLWPAVLRTHYREAARLGELLGDEHDLLVLARRLELEAADSTEDGREQALAELYRRSRALRSEALRLGARVYAEKPGLLGRRLREYWRLGRSRP</sequence>
<dbReference type="Pfam" id="PF05235">
    <property type="entry name" value="CHAD"/>
    <property type="match status" value="1"/>
</dbReference>
<evidence type="ECO:0000259" key="1">
    <source>
        <dbReference type="PROSITE" id="PS51708"/>
    </source>
</evidence>
<proteinExistence type="predicted"/>